<reference evidence="1" key="1">
    <citation type="submission" date="2023-03" db="EMBL/GenBank/DDBJ databases">
        <title>Massive genome expansion in bonnet fungi (Mycena s.s.) driven by repeated elements and novel gene families across ecological guilds.</title>
        <authorList>
            <consortium name="Lawrence Berkeley National Laboratory"/>
            <person name="Harder C.B."/>
            <person name="Miyauchi S."/>
            <person name="Viragh M."/>
            <person name="Kuo A."/>
            <person name="Thoen E."/>
            <person name="Andreopoulos B."/>
            <person name="Lu D."/>
            <person name="Skrede I."/>
            <person name="Drula E."/>
            <person name="Henrissat B."/>
            <person name="Morin E."/>
            <person name="Kohler A."/>
            <person name="Barry K."/>
            <person name="LaButti K."/>
            <person name="Morin E."/>
            <person name="Salamov A."/>
            <person name="Lipzen A."/>
            <person name="Mereny Z."/>
            <person name="Hegedus B."/>
            <person name="Baldrian P."/>
            <person name="Stursova M."/>
            <person name="Weitz H."/>
            <person name="Taylor A."/>
            <person name="Grigoriev I.V."/>
            <person name="Nagy L.G."/>
            <person name="Martin F."/>
            <person name="Kauserud H."/>
        </authorList>
    </citation>
    <scope>NUCLEOTIDE SEQUENCE</scope>
    <source>
        <strain evidence="1">CBHHK188m</strain>
    </source>
</reference>
<dbReference type="EMBL" id="JARJLG010000102">
    <property type="protein sequence ID" value="KAJ7745555.1"/>
    <property type="molecule type" value="Genomic_DNA"/>
</dbReference>
<sequence length="69" mass="7661">DLAILDAAISPIRRIAPEIMAEILQVCCAQHSKSNPFDHSLDNPLVPPIVLTHVCSFWYTVAMSTPCLW</sequence>
<protein>
    <recommendedName>
        <fullName evidence="3">F-box domain-containing protein</fullName>
    </recommendedName>
</protein>
<comment type="caution">
    <text evidence="1">The sequence shown here is derived from an EMBL/GenBank/DDBJ whole genome shotgun (WGS) entry which is preliminary data.</text>
</comment>
<dbReference type="Proteomes" id="UP001215280">
    <property type="component" value="Unassembled WGS sequence"/>
</dbReference>
<organism evidence="1 2">
    <name type="scientific">Mycena maculata</name>
    <dbReference type="NCBI Taxonomy" id="230809"/>
    <lineage>
        <taxon>Eukaryota</taxon>
        <taxon>Fungi</taxon>
        <taxon>Dikarya</taxon>
        <taxon>Basidiomycota</taxon>
        <taxon>Agaricomycotina</taxon>
        <taxon>Agaricomycetes</taxon>
        <taxon>Agaricomycetidae</taxon>
        <taxon>Agaricales</taxon>
        <taxon>Marasmiineae</taxon>
        <taxon>Mycenaceae</taxon>
        <taxon>Mycena</taxon>
    </lineage>
</organism>
<feature type="non-terminal residue" evidence="1">
    <location>
        <position position="69"/>
    </location>
</feature>
<proteinExistence type="predicted"/>
<accession>A0AAD7IMY5</accession>
<gene>
    <name evidence="1" type="ORF">DFH07DRAFT_721446</name>
</gene>
<evidence type="ECO:0008006" key="3">
    <source>
        <dbReference type="Google" id="ProtNLM"/>
    </source>
</evidence>
<keyword evidence="2" id="KW-1185">Reference proteome</keyword>
<evidence type="ECO:0000313" key="2">
    <source>
        <dbReference type="Proteomes" id="UP001215280"/>
    </source>
</evidence>
<evidence type="ECO:0000313" key="1">
    <source>
        <dbReference type="EMBL" id="KAJ7745555.1"/>
    </source>
</evidence>
<name>A0AAD7IMY5_9AGAR</name>
<feature type="non-terminal residue" evidence="1">
    <location>
        <position position="1"/>
    </location>
</feature>
<dbReference type="AlphaFoldDB" id="A0AAD7IMY5"/>